<evidence type="ECO:0000256" key="3">
    <source>
        <dbReference type="ARBA" id="ARBA00023125"/>
    </source>
</evidence>
<dbReference type="EMBL" id="JBEDUW010000002">
    <property type="protein sequence ID" value="KAK9945868.1"/>
    <property type="molecule type" value="Genomic_DNA"/>
</dbReference>
<dbReference type="Proteomes" id="UP001457282">
    <property type="component" value="Unassembled WGS sequence"/>
</dbReference>
<dbReference type="Pfam" id="PF00319">
    <property type="entry name" value="SRF-TF"/>
    <property type="match status" value="1"/>
</dbReference>
<dbReference type="GO" id="GO:0045944">
    <property type="term" value="P:positive regulation of transcription by RNA polymerase II"/>
    <property type="evidence" value="ECO:0007669"/>
    <property type="project" value="InterPro"/>
</dbReference>
<evidence type="ECO:0000313" key="9">
    <source>
        <dbReference type="Proteomes" id="UP001457282"/>
    </source>
</evidence>
<keyword evidence="3" id="KW-0238">DNA-binding</keyword>
<dbReference type="PROSITE" id="PS50066">
    <property type="entry name" value="MADS_BOX_2"/>
    <property type="match status" value="1"/>
</dbReference>
<name>A0AAW1YDU3_RUBAR</name>
<keyword evidence="5" id="KW-0539">Nucleus</keyword>
<protein>
    <recommendedName>
        <fullName evidence="7">MADS-box domain-containing protein</fullName>
    </recommendedName>
</protein>
<dbReference type="InterPro" id="IPR036879">
    <property type="entry name" value="TF_MADSbox_sf"/>
</dbReference>
<evidence type="ECO:0000256" key="2">
    <source>
        <dbReference type="ARBA" id="ARBA00023015"/>
    </source>
</evidence>
<sequence>MARRKVRLSFITNDGSRKSTFKKRKKGIIKKVSEITTLCDIKAAAIIYSPYDSQPEVWPNPTAAHSLLTRFQNMPEMEKSRKMVDQETYLKQRIAKVREQIRKLQKENREKEVTRVMFDCLKGRTLQDLQLRDLNDLGWVIDRHLREIEVRKRDIKEEDKEDRKHGQLNQVKAAQMETAAAERGAGVMRMSAYEEGSSQMQVQVQVKQQQPLQLAAMEAQTLEQLQIMQIAANRQQAHQNPWFVDIMNPPPPPAGLPDQTMGFMHPPPQPFGDYNSHSAMWSNNFRFP</sequence>
<dbReference type="GO" id="GO:0005634">
    <property type="term" value="C:nucleus"/>
    <property type="evidence" value="ECO:0007669"/>
    <property type="project" value="UniProtKB-SubCell"/>
</dbReference>
<organism evidence="8 9">
    <name type="scientific">Rubus argutus</name>
    <name type="common">Southern blackberry</name>
    <dbReference type="NCBI Taxonomy" id="59490"/>
    <lineage>
        <taxon>Eukaryota</taxon>
        <taxon>Viridiplantae</taxon>
        <taxon>Streptophyta</taxon>
        <taxon>Embryophyta</taxon>
        <taxon>Tracheophyta</taxon>
        <taxon>Spermatophyta</taxon>
        <taxon>Magnoliopsida</taxon>
        <taxon>eudicotyledons</taxon>
        <taxon>Gunneridae</taxon>
        <taxon>Pentapetalae</taxon>
        <taxon>rosids</taxon>
        <taxon>fabids</taxon>
        <taxon>Rosales</taxon>
        <taxon>Rosaceae</taxon>
        <taxon>Rosoideae</taxon>
        <taxon>Rosoideae incertae sedis</taxon>
        <taxon>Rubus</taxon>
    </lineage>
</organism>
<dbReference type="Gene3D" id="3.40.1810.10">
    <property type="entry name" value="Transcription factor, MADS-box"/>
    <property type="match status" value="1"/>
</dbReference>
<evidence type="ECO:0000256" key="5">
    <source>
        <dbReference type="ARBA" id="ARBA00023242"/>
    </source>
</evidence>
<evidence type="ECO:0000256" key="6">
    <source>
        <dbReference type="SAM" id="Coils"/>
    </source>
</evidence>
<dbReference type="GO" id="GO:0046983">
    <property type="term" value="F:protein dimerization activity"/>
    <property type="evidence" value="ECO:0007669"/>
    <property type="project" value="InterPro"/>
</dbReference>
<dbReference type="SMART" id="SM00432">
    <property type="entry name" value="MADS"/>
    <property type="match status" value="1"/>
</dbReference>
<proteinExistence type="predicted"/>
<feature type="coiled-coil region" evidence="6">
    <location>
        <begin position="87"/>
        <end position="114"/>
    </location>
</feature>
<keyword evidence="9" id="KW-1185">Reference proteome</keyword>
<dbReference type="InterPro" id="IPR002100">
    <property type="entry name" value="TF_MADSbox"/>
</dbReference>
<gene>
    <name evidence="8" type="ORF">M0R45_011362</name>
</gene>
<keyword evidence="2" id="KW-0805">Transcription regulation</keyword>
<evidence type="ECO:0000256" key="4">
    <source>
        <dbReference type="ARBA" id="ARBA00023163"/>
    </source>
</evidence>
<dbReference type="InterPro" id="IPR050142">
    <property type="entry name" value="MADS-box/MEF2_TF"/>
</dbReference>
<dbReference type="AlphaFoldDB" id="A0AAW1YDU3"/>
<dbReference type="GO" id="GO:0000981">
    <property type="term" value="F:DNA-binding transcription factor activity, RNA polymerase II-specific"/>
    <property type="evidence" value="ECO:0007669"/>
    <property type="project" value="InterPro"/>
</dbReference>
<comment type="caution">
    <text evidence="8">The sequence shown here is derived from an EMBL/GenBank/DDBJ whole genome shotgun (WGS) entry which is preliminary data.</text>
</comment>
<dbReference type="PRINTS" id="PR00404">
    <property type="entry name" value="MADSDOMAIN"/>
</dbReference>
<evidence type="ECO:0000256" key="1">
    <source>
        <dbReference type="ARBA" id="ARBA00004123"/>
    </source>
</evidence>
<evidence type="ECO:0000313" key="8">
    <source>
        <dbReference type="EMBL" id="KAK9945868.1"/>
    </source>
</evidence>
<feature type="domain" description="MADS-box" evidence="7">
    <location>
        <begin position="1"/>
        <end position="49"/>
    </location>
</feature>
<comment type="subcellular location">
    <subcellularLocation>
        <location evidence="1">Nucleus</location>
    </subcellularLocation>
</comment>
<reference evidence="8 9" key="1">
    <citation type="journal article" date="2023" name="G3 (Bethesda)">
        <title>A chromosome-length genome assembly and annotation of blackberry (Rubus argutus, cv. 'Hillquist').</title>
        <authorList>
            <person name="Bruna T."/>
            <person name="Aryal R."/>
            <person name="Dudchenko O."/>
            <person name="Sargent D.J."/>
            <person name="Mead D."/>
            <person name="Buti M."/>
            <person name="Cavallini A."/>
            <person name="Hytonen T."/>
            <person name="Andres J."/>
            <person name="Pham M."/>
            <person name="Weisz D."/>
            <person name="Mascagni F."/>
            <person name="Usai G."/>
            <person name="Natali L."/>
            <person name="Bassil N."/>
            <person name="Fernandez G.E."/>
            <person name="Lomsadze A."/>
            <person name="Armour M."/>
            <person name="Olukolu B."/>
            <person name="Poorten T."/>
            <person name="Britton C."/>
            <person name="Davik J."/>
            <person name="Ashrafi H."/>
            <person name="Aiden E.L."/>
            <person name="Borodovsky M."/>
            <person name="Worthington M."/>
        </authorList>
    </citation>
    <scope>NUCLEOTIDE SEQUENCE [LARGE SCALE GENOMIC DNA]</scope>
    <source>
        <strain evidence="8">PI 553951</strain>
    </source>
</reference>
<dbReference type="PANTHER" id="PTHR48019">
    <property type="entry name" value="SERUM RESPONSE FACTOR HOMOLOG"/>
    <property type="match status" value="1"/>
</dbReference>
<dbReference type="CDD" id="cd00266">
    <property type="entry name" value="MADS_SRF_like"/>
    <property type="match status" value="1"/>
</dbReference>
<keyword evidence="6" id="KW-0175">Coiled coil</keyword>
<dbReference type="SUPFAM" id="SSF55455">
    <property type="entry name" value="SRF-like"/>
    <property type="match status" value="1"/>
</dbReference>
<accession>A0AAW1YDU3</accession>
<keyword evidence="4" id="KW-0804">Transcription</keyword>
<evidence type="ECO:0000259" key="7">
    <source>
        <dbReference type="PROSITE" id="PS50066"/>
    </source>
</evidence>
<dbReference type="FunFam" id="3.40.1810.10:FF:000024">
    <property type="entry name" value="Agamous-like MADS-box protein AGL80"/>
    <property type="match status" value="1"/>
</dbReference>
<dbReference type="GO" id="GO:0000987">
    <property type="term" value="F:cis-regulatory region sequence-specific DNA binding"/>
    <property type="evidence" value="ECO:0007669"/>
    <property type="project" value="InterPro"/>
</dbReference>
<dbReference type="InterPro" id="IPR033897">
    <property type="entry name" value="SRF-like_MADS-box"/>
</dbReference>